<keyword evidence="5 9" id="KW-0456">Lyase</keyword>
<feature type="domain" description="3-dehydroquinate synthase C-terminal" evidence="8">
    <location>
        <begin position="173"/>
        <end position="314"/>
    </location>
</feature>
<dbReference type="EC" id="4.2.3.4" evidence="9"/>
<keyword evidence="3" id="KW-0479">Metal-binding</keyword>
<evidence type="ECO:0000256" key="3">
    <source>
        <dbReference type="ARBA" id="ARBA00022723"/>
    </source>
</evidence>
<name>B3EF59_CHLL2</name>
<keyword evidence="4" id="KW-0520">NAD</keyword>
<evidence type="ECO:0000256" key="1">
    <source>
        <dbReference type="ARBA" id="ARBA00001911"/>
    </source>
</evidence>
<dbReference type="InterPro" id="IPR030957">
    <property type="entry name" value="Put_AroB"/>
</dbReference>
<dbReference type="InterPro" id="IPR030963">
    <property type="entry name" value="DHQ_synth_fam"/>
</dbReference>
<dbReference type="InterPro" id="IPR056179">
    <property type="entry name" value="DHQS_C"/>
</dbReference>
<dbReference type="GO" id="GO:0009073">
    <property type="term" value="P:aromatic amino acid family biosynthetic process"/>
    <property type="evidence" value="ECO:0007669"/>
    <property type="project" value="InterPro"/>
</dbReference>
<dbReference type="InterPro" id="IPR050071">
    <property type="entry name" value="Dehydroquinate_synthase"/>
</dbReference>
<dbReference type="Proteomes" id="UP000008841">
    <property type="component" value="Chromosome"/>
</dbReference>
<dbReference type="Gene3D" id="3.40.50.1970">
    <property type="match status" value="1"/>
</dbReference>
<dbReference type="AlphaFoldDB" id="B3EF59"/>
<comment type="cofactor">
    <cofactor evidence="1">
        <name>NAD(+)</name>
        <dbReference type="ChEBI" id="CHEBI:57540"/>
    </cofactor>
</comment>
<organism evidence="9 10">
    <name type="scientific">Chlorobium limicola (strain DSM 245 / NBRC 103803 / 6330)</name>
    <dbReference type="NCBI Taxonomy" id="290315"/>
    <lineage>
        <taxon>Bacteria</taxon>
        <taxon>Pseudomonadati</taxon>
        <taxon>Chlorobiota</taxon>
        <taxon>Chlorobiia</taxon>
        <taxon>Chlorobiales</taxon>
        <taxon>Chlorobiaceae</taxon>
        <taxon>Chlorobium/Pelodictyon group</taxon>
        <taxon>Chlorobium</taxon>
    </lineage>
</organism>
<evidence type="ECO:0000256" key="2">
    <source>
        <dbReference type="ARBA" id="ARBA00001941"/>
    </source>
</evidence>
<proteinExistence type="predicted"/>
<dbReference type="CDD" id="cd08195">
    <property type="entry name" value="DHQS"/>
    <property type="match status" value="1"/>
</dbReference>
<dbReference type="HOGENOM" id="CLU_001201_0_1_10"/>
<reference evidence="9 10" key="1">
    <citation type="submission" date="2008-05" db="EMBL/GenBank/DDBJ databases">
        <title>Complete sequence of Chlorobium limicola DSM 245.</title>
        <authorList>
            <consortium name="US DOE Joint Genome Institute"/>
            <person name="Lucas S."/>
            <person name="Copeland A."/>
            <person name="Lapidus A."/>
            <person name="Glavina del Rio T."/>
            <person name="Dalin E."/>
            <person name="Tice H."/>
            <person name="Bruce D."/>
            <person name="Goodwin L."/>
            <person name="Pitluck S."/>
            <person name="Schmutz J."/>
            <person name="Larimer F."/>
            <person name="Land M."/>
            <person name="Hauser L."/>
            <person name="Kyrpides N."/>
            <person name="Ovchinnikova G."/>
            <person name="Zhao F."/>
            <person name="Li T."/>
            <person name="Liu Z."/>
            <person name="Overmann J."/>
            <person name="Bryant D.A."/>
            <person name="Richardson P."/>
        </authorList>
    </citation>
    <scope>NUCLEOTIDE SEQUENCE [LARGE SCALE GENOMIC DNA]</scope>
    <source>
        <strain evidence="10">DSM 245 / NBRC 103803 / 6330</strain>
    </source>
</reference>
<dbReference type="KEGG" id="cli:Clim_1886"/>
<feature type="domain" description="3-dehydroquinate synthase N-terminal" evidence="7">
    <location>
        <begin position="61"/>
        <end position="171"/>
    </location>
</feature>
<protein>
    <submittedName>
        <fullName evidence="9">3-dehydroquinate synthase</fullName>
        <ecNumber evidence="9">4.2.3.4</ecNumber>
    </submittedName>
</protein>
<dbReference type="Gene3D" id="1.20.1090.10">
    <property type="entry name" value="Dehydroquinate synthase-like - alpha domain"/>
    <property type="match status" value="1"/>
</dbReference>
<sequence length="354" mass="40906">MYNFKVTSIIHDYEVHFIDSLKQSIDSVLMEGDYIIIDNIVKDLYDEYLQDALDTHKFIGIDANEKTKSYQGVESVIEELIQNGFRKNHRLVAIGGGITQDVTAFISSIMYRGVNWIFYPTTMLAQGDSCIGSKTSINFGRFKNQVGGFYPPSYIYIFPPFKDTLKEKEIRSGMGEMLHYFIVSGKEDFDFYRDTFKAAFTEKDALSGIINKSLEIKKRYIEIDEFDKKERQVFNYGHTFGHAIESLTQYRIPHGIAVSYGMDMSNFVSVKMGLIPSEVRDEIREVTSYIWEGYPIDDIDIDTYINALSKDKKNVGMQLGLILNKGYGNIFKNLTDSDKTFREWIEEYFLNELK</sequence>
<dbReference type="InterPro" id="IPR030960">
    <property type="entry name" value="DHQS/DOIS_N"/>
</dbReference>
<dbReference type="Pfam" id="PF01761">
    <property type="entry name" value="DHQ_synthase"/>
    <property type="match status" value="1"/>
</dbReference>
<evidence type="ECO:0000256" key="6">
    <source>
        <dbReference type="ARBA" id="ARBA00023285"/>
    </source>
</evidence>
<dbReference type="GO" id="GO:0003856">
    <property type="term" value="F:3-dehydroquinate synthase activity"/>
    <property type="evidence" value="ECO:0007669"/>
    <property type="project" value="UniProtKB-EC"/>
</dbReference>
<dbReference type="STRING" id="290315.Clim_1886"/>
<dbReference type="PIRSF" id="PIRSF001455">
    <property type="entry name" value="DHQ_synth"/>
    <property type="match status" value="1"/>
</dbReference>
<evidence type="ECO:0000313" key="10">
    <source>
        <dbReference type="Proteomes" id="UP000008841"/>
    </source>
</evidence>
<dbReference type="SUPFAM" id="SSF56796">
    <property type="entry name" value="Dehydroquinate synthase-like"/>
    <property type="match status" value="1"/>
</dbReference>
<evidence type="ECO:0000313" key="9">
    <source>
        <dbReference type="EMBL" id="ACD90921.1"/>
    </source>
</evidence>
<evidence type="ECO:0000256" key="4">
    <source>
        <dbReference type="ARBA" id="ARBA00023027"/>
    </source>
</evidence>
<comment type="cofactor">
    <cofactor evidence="2">
        <name>Co(2+)</name>
        <dbReference type="ChEBI" id="CHEBI:48828"/>
    </cofactor>
</comment>
<evidence type="ECO:0000259" key="7">
    <source>
        <dbReference type="Pfam" id="PF01761"/>
    </source>
</evidence>
<dbReference type="EMBL" id="CP001097">
    <property type="protein sequence ID" value="ACD90921.1"/>
    <property type="molecule type" value="Genomic_DNA"/>
</dbReference>
<dbReference type="NCBIfam" id="TIGR04425">
    <property type="entry name" value="P_lya_rel_AroB"/>
    <property type="match status" value="1"/>
</dbReference>
<keyword evidence="6" id="KW-0170">Cobalt</keyword>
<evidence type="ECO:0000256" key="5">
    <source>
        <dbReference type="ARBA" id="ARBA00023239"/>
    </source>
</evidence>
<dbReference type="Pfam" id="PF24621">
    <property type="entry name" value="DHQS_C"/>
    <property type="match status" value="1"/>
</dbReference>
<dbReference type="GO" id="GO:0046872">
    <property type="term" value="F:metal ion binding"/>
    <property type="evidence" value="ECO:0007669"/>
    <property type="project" value="UniProtKB-KW"/>
</dbReference>
<dbReference type="eggNOG" id="COG0337">
    <property type="taxonomic scope" value="Bacteria"/>
</dbReference>
<gene>
    <name evidence="9" type="ordered locus">Clim_1886</name>
</gene>
<accession>B3EF59</accession>
<dbReference type="PANTHER" id="PTHR43622">
    <property type="entry name" value="3-DEHYDROQUINATE SYNTHASE"/>
    <property type="match status" value="1"/>
</dbReference>
<dbReference type="PANTHER" id="PTHR43622:SF1">
    <property type="entry name" value="3-DEHYDROQUINATE SYNTHASE"/>
    <property type="match status" value="1"/>
</dbReference>
<evidence type="ECO:0000259" key="8">
    <source>
        <dbReference type="Pfam" id="PF24621"/>
    </source>
</evidence>